<evidence type="ECO:0000256" key="6">
    <source>
        <dbReference type="SAM" id="Phobius"/>
    </source>
</evidence>
<feature type="transmembrane region" description="Helical" evidence="6">
    <location>
        <begin position="296"/>
        <end position="316"/>
    </location>
</feature>
<name>A0A6A6YZP8_9PEZI</name>
<keyword evidence="3 6" id="KW-0812">Transmembrane</keyword>
<dbReference type="CDD" id="cd17502">
    <property type="entry name" value="MFS_Azr1_MDR_like"/>
    <property type="match status" value="1"/>
</dbReference>
<dbReference type="InterPro" id="IPR036259">
    <property type="entry name" value="MFS_trans_sf"/>
</dbReference>
<dbReference type="Gene3D" id="1.20.1720.10">
    <property type="entry name" value="Multidrug resistance protein D"/>
    <property type="match status" value="1"/>
</dbReference>
<dbReference type="PROSITE" id="PS50850">
    <property type="entry name" value="MFS"/>
    <property type="match status" value="1"/>
</dbReference>
<dbReference type="InterPro" id="IPR020846">
    <property type="entry name" value="MFS_dom"/>
</dbReference>
<reference evidence="8 10" key="1">
    <citation type="journal article" date="2020" name="Stud. Mycol.">
        <title>101 Dothideomycetes genomes: a test case for predicting lifestyles and emergence of pathogens.</title>
        <authorList>
            <person name="Haridas S."/>
            <person name="Albert R."/>
            <person name="Binder M."/>
            <person name="Bloem J."/>
            <person name="Labutti K."/>
            <person name="Salamov A."/>
            <person name="Andreopoulos B."/>
            <person name="Baker S."/>
            <person name="Barry K."/>
            <person name="Bills G."/>
            <person name="Bluhm B."/>
            <person name="Cannon C."/>
            <person name="Castanera R."/>
            <person name="Culley D."/>
            <person name="Daum C."/>
            <person name="Ezra D."/>
            <person name="Gonzalez J."/>
            <person name="Henrissat B."/>
            <person name="Kuo A."/>
            <person name="Liang C."/>
            <person name="Lipzen A."/>
            <person name="Lutzoni F."/>
            <person name="Magnuson J."/>
            <person name="Mondo S."/>
            <person name="Nolan M."/>
            <person name="Ohm R."/>
            <person name="Pangilinan J."/>
            <person name="Park H.-J."/>
            <person name="Ramirez L."/>
            <person name="Alfaro M."/>
            <person name="Sun H."/>
            <person name="Tritt A."/>
            <person name="Yoshinaga Y."/>
            <person name="Zwiers L.-H."/>
            <person name="Turgeon B."/>
            <person name="Goodwin S."/>
            <person name="Spatafora J."/>
            <person name="Crous P."/>
            <person name="Grigoriev I."/>
        </authorList>
    </citation>
    <scope>NUCLEOTIDE SEQUENCE</scope>
    <source>
        <strain evidence="8 10">CBS 304.34</strain>
    </source>
</reference>
<evidence type="ECO:0000256" key="2">
    <source>
        <dbReference type="ARBA" id="ARBA00007520"/>
    </source>
</evidence>
<feature type="transmembrane region" description="Helical" evidence="6">
    <location>
        <begin position="391"/>
        <end position="409"/>
    </location>
</feature>
<feature type="transmembrane region" description="Helical" evidence="6">
    <location>
        <begin position="29"/>
        <end position="55"/>
    </location>
</feature>
<feature type="transmembrane region" description="Helical" evidence="6">
    <location>
        <begin position="154"/>
        <end position="173"/>
    </location>
</feature>
<evidence type="ECO:0000259" key="7">
    <source>
        <dbReference type="PROSITE" id="PS50850"/>
    </source>
</evidence>
<dbReference type="GO" id="GO:0022857">
    <property type="term" value="F:transmembrane transporter activity"/>
    <property type="evidence" value="ECO:0007669"/>
    <property type="project" value="InterPro"/>
</dbReference>
<evidence type="ECO:0000313" key="8">
    <source>
        <dbReference type="EMBL" id="KAF2814392.1"/>
    </source>
</evidence>
<dbReference type="GeneID" id="54465103"/>
<evidence type="ECO:0000313" key="10">
    <source>
        <dbReference type="RefSeq" id="XP_033581356.1"/>
    </source>
</evidence>
<dbReference type="Gene3D" id="1.20.1250.20">
    <property type="entry name" value="MFS general substrate transporter like domains"/>
    <property type="match status" value="1"/>
</dbReference>
<comment type="similarity">
    <text evidence="2">Belongs to the major facilitator superfamily. TCR/Tet family.</text>
</comment>
<comment type="subcellular location">
    <subcellularLocation>
        <location evidence="1">Membrane</location>
        <topology evidence="1">Multi-pass membrane protein</topology>
    </subcellularLocation>
</comment>
<keyword evidence="9" id="KW-1185">Reference proteome</keyword>
<evidence type="ECO:0000313" key="9">
    <source>
        <dbReference type="Proteomes" id="UP000504636"/>
    </source>
</evidence>
<evidence type="ECO:0000256" key="4">
    <source>
        <dbReference type="ARBA" id="ARBA00022989"/>
    </source>
</evidence>
<dbReference type="PANTHER" id="PTHR23501:SF193">
    <property type="entry name" value="MULTIDRUG TRANSPORTER, PUTATIVE (AFU_ORTHOLOGUE AFUA_8G00940)-RELATED"/>
    <property type="match status" value="1"/>
</dbReference>
<feature type="transmembrane region" description="Helical" evidence="6">
    <location>
        <begin position="259"/>
        <end position="276"/>
    </location>
</feature>
<evidence type="ECO:0000256" key="5">
    <source>
        <dbReference type="ARBA" id="ARBA00023136"/>
    </source>
</evidence>
<gene>
    <name evidence="8 10" type="ORF">BDZ99DRAFT_507002</name>
</gene>
<dbReference type="GO" id="GO:0005886">
    <property type="term" value="C:plasma membrane"/>
    <property type="evidence" value="ECO:0007669"/>
    <property type="project" value="TreeGrafter"/>
</dbReference>
<feature type="transmembrane region" description="Helical" evidence="6">
    <location>
        <begin position="421"/>
        <end position="442"/>
    </location>
</feature>
<feature type="domain" description="Major facilitator superfamily (MFS) profile" evidence="7">
    <location>
        <begin position="32"/>
        <end position="531"/>
    </location>
</feature>
<proteinExistence type="inferred from homology"/>
<accession>A0A6A6YZP8</accession>
<reference evidence="10" key="3">
    <citation type="submission" date="2025-04" db="UniProtKB">
        <authorList>
            <consortium name="RefSeq"/>
        </authorList>
    </citation>
    <scope>IDENTIFICATION</scope>
    <source>
        <strain evidence="10">CBS 304.34</strain>
    </source>
</reference>
<dbReference type="InterPro" id="IPR011701">
    <property type="entry name" value="MFS"/>
</dbReference>
<feature type="transmembrane region" description="Helical" evidence="6">
    <location>
        <begin position="498"/>
        <end position="516"/>
    </location>
</feature>
<feature type="transmembrane region" description="Helical" evidence="6">
    <location>
        <begin position="185"/>
        <end position="206"/>
    </location>
</feature>
<dbReference type="Proteomes" id="UP000504636">
    <property type="component" value="Unplaced"/>
</dbReference>
<dbReference type="AlphaFoldDB" id="A0A6A6YZP8"/>
<keyword evidence="4 6" id="KW-1133">Transmembrane helix</keyword>
<feature type="transmembrane region" description="Helical" evidence="6">
    <location>
        <begin position="97"/>
        <end position="116"/>
    </location>
</feature>
<dbReference type="Pfam" id="PF07690">
    <property type="entry name" value="MFS_1"/>
    <property type="match status" value="1"/>
</dbReference>
<dbReference type="EMBL" id="MU003695">
    <property type="protein sequence ID" value="KAF2814392.1"/>
    <property type="molecule type" value="Genomic_DNA"/>
</dbReference>
<keyword evidence="5 6" id="KW-0472">Membrane</keyword>
<organism evidence="8">
    <name type="scientific">Mytilinidion resinicola</name>
    <dbReference type="NCBI Taxonomy" id="574789"/>
    <lineage>
        <taxon>Eukaryota</taxon>
        <taxon>Fungi</taxon>
        <taxon>Dikarya</taxon>
        <taxon>Ascomycota</taxon>
        <taxon>Pezizomycotina</taxon>
        <taxon>Dothideomycetes</taxon>
        <taxon>Pleosporomycetidae</taxon>
        <taxon>Mytilinidiales</taxon>
        <taxon>Mytilinidiaceae</taxon>
        <taxon>Mytilinidion</taxon>
    </lineage>
</organism>
<feature type="transmembrane region" description="Helical" evidence="6">
    <location>
        <begin position="226"/>
        <end position="247"/>
    </location>
</feature>
<sequence length="531" mass="57061">MTTTTNQRETRASPRLRRPKMEYLSSTKLYLTVSSVTIICFLFLLDINIIVTAIPSITNHFHSLPDVGWYGGAYTLANATLQPLTGKLYTYFHLKQVFLGCFAIFEVGSLICGLATSSKMLIIGRAIAGMGSAGLQNGSLTMLVVAVPRERRPALLGICMGGAQLGLVLGPLLGGAFTEYVSWRWCFYINLPIGGVAAAALLFIHIPDQMPKDKFSNVIRNVWPKLDLVGFVIFASASIMFLLALQFGGVQHPWDSSTVIGLFCGAGVTYLVFGLWEKRMGDNAMIPLSLASQQIIICSCFFISFLMGCTFVASYYLPIYFQTVKGRSPLASGVDLLPNVMMNITFGVSTGIAISKFGYYLPFGVLSGIFLATANGLFSTLSPTTPLARQVGFQILLGVGQGLGVQIGMTAAQNAVSDAQTALAMSLIMFSQTFTGSIYLTVANTILSNTLKSKIPQYAPRVNVQAVINAGATGVRQVVHGTELAGVLRAYTDAIDRVFYLSIAMGVGAFGVAWGLGWKDIRRKGPAESPA</sequence>
<dbReference type="PANTHER" id="PTHR23501">
    <property type="entry name" value="MAJOR FACILITATOR SUPERFAMILY"/>
    <property type="match status" value="1"/>
</dbReference>
<protein>
    <submittedName>
        <fullName evidence="8 10">MFS general substrate transporter</fullName>
    </submittedName>
</protein>
<dbReference type="OrthoDB" id="10021397at2759"/>
<dbReference type="SUPFAM" id="SSF103473">
    <property type="entry name" value="MFS general substrate transporter"/>
    <property type="match status" value="1"/>
</dbReference>
<feature type="transmembrane region" description="Helical" evidence="6">
    <location>
        <begin position="359"/>
        <end position="379"/>
    </location>
</feature>
<reference evidence="10" key="2">
    <citation type="submission" date="2020-04" db="EMBL/GenBank/DDBJ databases">
        <authorList>
            <consortium name="NCBI Genome Project"/>
        </authorList>
    </citation>
    <scope>NUCLEOTIDE SEQUENCE</scope>
    <source>
        <strain evidence="10">CBS 304.34</strain>
    </source>
</reference>
<evidence type="ECO:0000256" key="3">
    <source>
        <dbReference type="ARBA" id="ARBA00022692"/>
    </source>
</evidence>
<dbReference type="RefSeq" id="XP_033581356.1">
    <property type="nucleotide sequence ID" value="XM_033724210.1"/>
</dbReference>
<evidence type="ECO:0000256" key="1">
    <source>
        <dbReference type="ARBA" id="ARBA00004141"/>
    </source>
</evidence>